<protein>
    <submittedName>
        <fullName evidence="1">Addiction module protein</fullName>
    </submittedName>
</protein>
<accession>A0A0G3FZ41</accession>
<dbReference type="OrthoDB" id="8549727at2"/>
<reference evidence="1 2" key="1">
    <citation type="submission" date="2015-04" db="EMBL/GenBank/DDBJ databases">
        <title>Complete Sequence for the Genome of the Thioalkalivibrio versutus D301.</title>
        <authorList>
            <person name="Mu T."/>
            <person name="Zhou J."/>
            <person name="Xu X."/>
        </authorList>
    </citation>
    <scope>NUCLEOTIDE SEQUENCE [LARGE SCALE GENOMIC DNA]</scope>
    <source>
        <strain evidence="1 2">D301</strain>
    </source>
</reference>
<keyword evidence="2" id="KW-1185">Reference proteome</keyword>
<dbReference type="PATRIC" id="fig|106634.4.peg.407"/>
<gene>
    <name evidence="1" type="ORF">TVD_02005</name>
</gene>
<dbReference type="RefSeq" id="WP_047250682.1">
    <property type="nucleotide sequence ID" value="NZ_CP011367.1"/>
</dbReference>
<dbReference type="STRING" id="106634.TVD_02005"/>
<dbReference type="Proteomes" id="UP000064201">
    <property type="component" value="Chromosome"/>
</dbReference>
<sequence length="74" mass="8513">MKIKDLIDEAESLPVEDRALVVDSLLRSLNPPDAGVDRKWAEVSRKRLEEIRSGTVAAIPGEQVFEKIWHRFER</sequence>
<evidence type="ECO:0000313" key="2">
    <source>
        <dbReference type="Proteomes" id="UP000064201"/>
    </source>
</evidence>
<organism evidence="1 2">
    <name type="scientific">Thioalkalivibrio versutus</name>
    <dbReference type="NCBI Taxonomy" id="106634"/>
    <lineage>
        <taxon>Bacteria</taxon>
        <taxon>Pseudomonadati</taxon>
        <taxon>Pseudomonadota</taxon>
        <taxon>Gammaproteobacteria</taxon>
        <taxon>Chromatiales</taxon>
        <taxon>Ectothiorhodospiraceae</taxon>
        <taxon>Thioalkalivibrio</taxon>
    </lineage>
</organism>
<dbReference type="Pfam" id="PF09720">
    <property type="entry name" value="Unstab_antitox"/>
    <property type="match status" value="1"/>
</dbReference>
<proteinExistence type="predicted"/>
<name>A0A0G3FZ41_9GAMM</name>
<dbReference type="KEGG" id="tvr:TVD_02005"/>
<dbReference type="InterPro" id="IPR013406">
    <property type="entry name" value="CHP02574_addiction_mod"/>
</dbReference>
<dbReference type="AlphaFoldDB" id="A0A0G3FZ41"/>
<evidence type="ECO:0000313" key="1">
    <source>
        <dbReference type="EMBL" id="AKJ94220.1"/>
    </source>
</evidence>
<dbReference type="EMBL" id="CP011367">
    <property type="protein sequence ID" value="AKJ94220.1"/>
    <property type="molecule type" value="Genomic_DNA"/>
</dbReference>